<dbReference type="InterPro" id="IPR000477">
    <property type="entry name" value="RT_dom"/>
</dbReference>
<evidence type="ECO:0000313" key="4">
    <source>
        <dbReference type="Proteomes" id="UP000308199"/>
    </source>
</evidence>
<sequence length="684" mass="77176">MTSPMFFVDKKDKSKRMVTNNQYLNSRTIKNAYPLPLISEIIDKVRGAKYFSKLDLRWGYNNVQIKEGDKEKAAFATNHGSFEPLVMTFGLCNAPSTFQNMMNDIFYDLITKGVVIIYIDDILIFTETMRENDEVVEEVLRRLLENDLFLKPEKCKFGQTSVKFLGIRIGNGEIRMVEEKVEGVKDWPIPTKLKEDFSKIAQPLNLLKKKDQAWTWGREQQQAFDELKQRFCDEPVIVIPDPKRELQPSSPRLNYQHQLPDQLDIPLGTTSTKFLKTQPEEKLNTTPGNRHNQVNPPHWFYLTNDPEDAAVHFEIAVPNYCEIFEEAHTPNLSPIQPTIELPTPPVSNIQQQQPQSTPLPHAPSTSTTSSHIPLSLQPTPTPLVNMSTPAPIGEARISKPNNFDGDKGYAHHFLSSCEAYLSLNEQVYNTDKRKIIFVLSFMLEKAAGDWATNRTTIALAPNPITNTPTGFGTWQNFTGTADDYNTQFQSLVTRSNISDKNALSKMYQQGLTHSLIQHIYARDKLPDTMEEWYQAASWADNLYRQLQALNATNTTTMSSAPHSTCFRNLFSTTTSSSPTPTNSPNRPKKLTPEECKKCMKEGHCLACREVGHNAQDCTKYKTHTPTTIHQVAPDPAPASPTPAAAEPAKPILKADIITHIHSLLQNVGDNVAEEVLMELDNADF</sequence>
<feature type="region of interest" description="Disordered" evidence="1">
    <location>
        <begin position="571"/>
        <end position="590"/>
    </location>
</feature>
<dbReference type="Pfam" id="PF00078">
    <property type="entry name" value="RVT_1"/>
    <property type="match status" value="1"/>
</dbReference>
<dbReference type="InterPro" id="IPR043502">
    <property type="entry name" value="DNA/RNA_pol_sf"/>
</dbReference>
<feature type="compositionally biased region" description="Low complexity" evidence="1">
    <location>
        <begin position="571"/>
        <end position="585"/>
    </location>
</feature>
<dbReference type="Gene3D" id="3.30.70.270">
    <property type="match status" value="2"/>
</dbReference>
<evidence type="ECO:0000259" key="2">
    <source>
        <dbReference type="PROSITE" id="PS50878"/>
    </source>
</evidence>
<proteinExistence type="predicted"/>
<dbReference type="SUPFAM" id="SSF56672">
    <property type="entry name" value="DNA/RNA polymerases"/>
    <property type="match status" value="1"/>
</dbReference>
<dbReference type="Gene3D" id="3.10.10.10">
    <property type="entry name" value="HIV Type 1 Reverse Transcriptase, subunit A, domain 1"/>
    <property type="match status" value="1"/>
</dbReference>
<feature type="domain" description="Reverse transcriptase" evidence="2">
    <location>
        <begin position="1"/>
        <end position="169"/>
    </location>
</feature>
<dbReference type="PANTHER" id="PTHR24559">
    <property type="entry name" value="TRANSPOSON TY3-I GAG-POL POLYPROTEIN"/>
    <property type="match status" value="1"/>
</dbReference>
<dbReference type="PANTHER" id="PTHR24559:SF444">
    <property type="entry name" value="REVERSE TRANSCRIPTASE DOMAIN-CONTAINING PROTEIN"/>
    <property type="match status" value="1"/>
</dbReference>
<dbReference type="InterPro" id="IPR053134">
    <property type="entry name" value="RNA-dir_DNA_polymerase"/>
</dbReference>
<reference evidence="3 4" key="1">
    <citation type="submission" date="2019-02" db="EMBL/GenBank/DDBJ databases">
        <title>Genome sequencing of the rare red list fungi Phellinidium pouzarii.</title>
        <authorList>
            <person name="Buettner E."/>
            <person name="Kellner H."/>
        </authorList>
    </citation>
    <scope>NUCLEOTIDE SEQUENCE [LARGE SCALE GENOMIC DNA]</scope>
    <source>
        <strain evidence="3 4">DSM 108285</strain>
    </source>
</reference>
<name>A0A4V3XC18_9AGAM</name>
<organism evidence="3 4">
    <name type="scientific">Phellinidium pouzarii</name>
    <dbReference type="NCBI Taxonomy" id="167371"/>
    <lineage>
        <taxon>Eukaryota</taxon>
        <taxon>Fungi</taxon>
        <taxon>Dikarya</taxon>
        <taxon>Basidiomycota</taxon>
        <taxon>Agaricomycotina</taxon>
        <taxon>Agaricomycetes</taxon>
        <taxon>Hymenochaetales</taxon>
        <taxon>Hymenochaetaceae</taxon>
        <taxon>Phellinidium</taxon>
    </lineage>
</organism>
<feature type="compositionally biased region" description="Polar residues" evidence="1">
    <location>
        <begin position="346"/>
        <end position="355"/>
    </location>
</feature>
<feature type="compositionally biased region" description="Low complexity" evidence="1">
    <location>
        <begin position="356"/>
        <end position="376"/>
    </location>
</feature>
<accession>A0A4V3XC18</accession>
<dbReference type="Proteomes" id="UP000308199">
    <property type="component" value="Unassembled WGS sequence"/>
</dbReference>
<dbReference type="AlphaFoldDB" id="A0A4V3XC18"/>
<dbReference type="PROSITE" id="PS50878">
    <property type="entry name" value="RT_POL"/>
    <property type="match status" value="1"/>
</dbReference>
<dbReference type="EMBL" id="SGPK01000371">
    <property type="protein sequence ID" value="THH04143.1"/>
    <property type="molecule type" value="Genomic_DNA"/>
</dbReference>
<evidence type="ECO:0000313" key="3">
    <source>
        <dbReference type="EMBL" id="THH04143.1"/>
    </source>
</evidence>
<dbReference type="CDD" id="cd01647">
    <property type="entry name" value="RT_LTR"/>
    <property type="match status" value="1"/>
</dbReference>
<dbReference type="OrthoDB" id="3250101at2759"/>
<gene>
    <name evidence="3" type="ORF">EW145_g5738</name>
</gene>
<keyword evidence="4" id="KW-1185">Reference proteome</keyword>
<evidence type="ECO:0000256" key="1">
    <source>
        <dbReference type="SAM" id="MobiDB-lite"/>
    </source>
</evidence>
<comment type="caution">
    <text evidence="3">The sequence shown here is derived from an EMBL/GenBank/DDBJ whole genome shotgun (WGS) entry which is preliminary data.</text>
</comment>
<feature type="region of interest" description="Disordered" evidence="1">
    <location>
        <begin position="334"/>
        <end position="378"/>
    </location>
</feature>
<protein>
    <recommendedName>
        <fullName evidence="2">Reverse transcriptase domain-containing protein</fullName>
    </recommendedName>
</protein>
<dbReference type="InterPro" id="IPR043128">
    <property type="entry name" value="Rev_trsase/Diguanyl_cyclase"/>
</dbReference>